<proteinExistence type="predicted"/>
<keyword evidence="3" id="KW-1185">Reference proteome</keyword>
<reference evidence="2 3" key="1">
    <citation type="submission" date="2024-02" db="EMBL/GenBank/DDBJ databases">
        <title>Deinococcus xinjiangensis NBRC 107630.</title>
        <authorList>
            <person name="Ichikawa N."/>
            <person name="Katano-Makiyama Y."/>
            <person name="Hidaka K."/>
        </authorList>
    </citation>
    <scope>NUCLEOTIDE SEQUENCE [LARGE SCALE GENOMIC DNA]</scope>
    <source>
        <strain evidence="2 3">NBRC 107630</strain>
    </source>
</reference>
<dbReference type="Pfam" id="PF11563">
    <property type="entry name" value="Protoglobin"/>
    <property type="match status" value="1"/>
</dbReference>
<evidence type="ECO:0000313" key="3">
    <source>
        <dbReference type="Proteomes" id="UP001458946"/>
    </source>
</evidence>
<dbReference type="Gene3D" id="1.10.490.10">
    <property type="entry name" value="Globins"/>
    <property type="match status" value="1"/>
</dbReference>
<dbReference type="Proteomes" id="UP001458946">
    <property type="component" value="Unassembled WGS sequence"/>
</dbReference>
<organism evidence="2 3">
    <name type="scientific">Deinococcus xinjiangensis</name>
    <dbReference type="NCBI Taxonomy" id="457454"/>
    <lineage>
        <taxon>Bacteria</taxon>
        <taxon>Thermotogati</taxon>
        <taxon>Deinococcota</taxon>
        <taxon>Deinococci</taxon>
        <taxon>Deinococcales</taxon>
        <taxon>Deinococcaceae</taxon>
        <taxon>Deinococcus</taxon>
    </lineage>
</organism>
<dbReference type="InterPro" id="IPR044398">
    <property type="entry name" value="Globin-sensor_dom"/>
</dbReference>
<gene>
    <name evidence="2" type="ORF">Dxin01_00613</name>
</gene>
<comment type="caution">
    <text evidence="2">The sequence shown here is derived from an EMBL/GenBank/DDBJ whole genome shotgun (WGS) entry which is preliminary data.</text>
</comment>
<evidence type="ECO:0000313" key="2">
    <source>
        <dbReference type="EMBL" id="GAA5500885.1"/>
    </source>
</evidence>
<dbReference type="EMBL" id="BAABRN010000004">
    <property type="protein sequence ID" value="GAA5500885.1"/>
    <property type="molecule type" value="Genomic_DNA"/>
</dbReference>
<accession>A0ABP9V9N2</accession>
<dbReference type="SUPFAM" id="SSF46458">
    <property type="entry name" value="Globin-like"/>
    <property type="match status" value="1"/>
</dbReference>
<sequence>MSDHYLHLQNMRRTIKGQLPPAAQFTAADATLIGQHSQLLLSWSDELVQGFYNTLYAHGPTSEIFQEGERPAREQTLAQWWQRVAAGPIDDQFWDWMTFVGLVHVVRKVKNPMMIGAWGFVEGELGKRIKAALPADEAFALTEAFARFGKTFNALIAESYVIHYLEAVAESTGSSSVLLDRLVMTEIGTMLENVKPQFR</sequence>
<feature type="domain" description="Globin-sensor" evidence="1">
    <location>
        <begin position="23"/>
        <end position="162"/>
    </location>
</feature>
<evidence type="ECO:0000259" key="1">
    <source>
        <dbReference type="Pfam" id="PF11563"/>
    </source>
</evidence>
<name>A0ABP9V9N2_9DEIO</name>
<dbReference type="RefSeq" id="WP_353540864.1">
    <property type="nucleotide sequence ID" value="NZ_BAABRN010000004.1"/>
</dbReference>
<dbReference type="InterPro" id="IPR009050">
    <property type="entry name" value="Globin-like_sf"/>
</dbReference>
<dbReference type="InterPro" id="IPR012292">
    <property type="entry name" value="Globin/Proto"/>
</dbReference>
<protein>
    <recommendedName>
        <fullName evidence="1">Globin-sensor domain-containing protein</fullName>
    </recommendedName>
</protein>